<feature type="chain" id="PRO_5004235320" evidence="1">
    <location>
        <begin position="27"/>
        <end position="152"/>
    </location>
</feature>
<gene>
    <name evidence="2" type="ORF">CwatDRAFT_3941</name>
</gene>
<evidence type="ECO:0000313" key="2">
    <source>
        <dbReference type="EMBL" id="EAM50861.1"/>
    </source>
</evidence>
<proteinExistence type="predicted"/>
<dbReference type="Pfam" id="PF09912">
    <property type="entry name" value="DUF2141"/>
    <property type="match status" value="1"/>
</dbReference>
<dbReference type="EMBL" id="AADV02000013">
    <property type="protein sequence ID" value="EAM50861.1"/>
    <property type="molecule type" value="Genomic_DNA"/>
</dbReference>
<feature type="signal peptide" evidence="1">
    <location>
        <begin position="1"/>
        <end position="26"/>
    </location>
</feature>
<dbReference type="InterPro" id="IPR018673">
    <property type="entry name" value="DUF2141"/>
</dbReference>
<protein>
    <submittedName>
        <fullName evidence="2">Similar to Uncharacterized protein conserved in bacteria</fullName>
    </submittedName>
</protein>
<dbReference type="Proteomes" id="UP000003922">
    <property type="component" value="Unassembled WGS sequence"/>
</dbReference>
<accession>Q4C3Z7</accession>
<reference evidence="2" key="1">
    <citation type="submission" date="2004-02" db="EMBL/GenBank/DDBJ databases">
        <authorList>
            <consortium name="DOE Joint Genome Institute"/>
        </authorList>
    </citation>
    <scope>NUCLEOTIDE SEQUENCE [LARGE SCALE GENOMIC DNA]</scope>
    <source>
        <strain evidence="2">WH 8501</strain>
    </source>
</reference>
<name>Q4C3Z7_CROWT</name>
<dbReference type="OrthoDB" id="9788332at2"/>
<comment type="caution">
    <text evidence="2">The sequence shown here is derived from an EMBL/GenBank/DDBJ whole genome shotgun (WGS) entry which is preliminary data.</text>
</comment>
<keyword evidence="1" id="KW-0732">Signal</keyword>
<sequence length="152" mass="16577">MKSSYLLTNLLLSTGTVLMLHQPANATLSSNLTVEVEGLSNTKGQVCFSLFSSGKGFPNSKDDAVNTQCVKVTDKLLEVTFDNLEPKTYAVAVFWDDNEDEELNRNFLGIPTEKFGFSSNPVITTGPPKFGESAILVVGKNTRISIQLRSLL</sequence>
<keyword evidence="3" id="KW-1185">Reference proteome</keyword>
<reference evidence="2" key="2">
    <citation type="submission" date="2005-06" db="EMBL/GenBank/DDBJ databases">
        <title>Sequencing of the draft genome and assembly of Crocosphaera watsonii WH 8501.</title>
        <authorList>
            <consortium name="US DOE Joint Genome Institute (JGI-PGF)"/>
            <person name="Copeland A."/>
            <person name="Lucas S."/>
            <person name="Lapidus A."/>
            <person name="Barry K."/>
            <person name="Detter C."/>
            <person name="Glavina T."/>
            <person name="Hammon N."/>
            <person name="Israni S."/>
            <person name="Pitluck S."/>
            <person name="Richardson P."/>
        </authorList>
    </citation>
    <scope>NUCLEOTIDE SEQUENCE [LARGE SCALE GENOMIC DNA]</scope>
    <source>
        <strain evidence="2">WH 8501</strain>
    </source>
</reference>
<dbReference type="AlphaFoldDB" id="Q4C3Z7"/>
<organism evidence="2 3">
    <name type="scientific">Crocosphaera watsonii WH 8501</name>
    <dbReference type="NCBI Taxonomy" id="165597"/>
    <lineage>
        <taxon>Bacteria</taxon>
        <taxon>Bacillati</taxon>
        <taxon>Cyanobacteriota</taxon>
        <taxon>Cyanophyceae</taxon>
        <taxon>Oscillatoriophycideae</taxon>
        <taxon>Chroococcales</taxon>
        <taxon>Aphanothecaceae</taxon>
        <taxon>Crocosphaera</taxon>
    </lineage>
</organism>
<dbReference type="KEGG" id="cwa:CwatDRAFT_3941"/>
<evidence type="ECO:0000256" key="1">
    <source>
        <dbReference type="SAM" id="SignalP"/>
    </source>
</evidence>
<evidence type="ECO:0000313" key="3">
    <source>
        <dbReference type="Proteomes" id="UP000003922"/>
    </source>
</evidence>
<reference evidence="2" key="3">
    <citation type="submission" date="2016-12" db="EMBL/GenBank/DDBJ databases">
        <title>Annotation of the draft genome assembly of Crocosphaera watsonii WH 8501.</title>
        <authorList>
            <consortium name="US DOE Joint Genome Institute (JGI-ORNL)"/>
            <person name="Larimer F."/>
            <person name="Land M."/>
        </authorList>
    </citation>
    <scope>NUCLEOTIDE SEQUENCE</scope>
    <source>
        <strain evidence="2">WH 8501</strain>
    </source>
</reference>